<evidence type="ECO:0008006" key="3">
    <source>
        <dbReference type="Google" id="ProtNLM"/>
    </source>
</evidence>
<evidence type="ECO:0000313" key="2">
    <source>
        <dbReference type="Proteomes" id="UP000196475"/>
    </source>
</evidence>
<gene>
    <name evidence="1" type="ORF">BAA01_15265</name>
</gene>
<dbReference type="EMBL" id="LZRT01000095">
    <property type="protein sequence ID" value="OUM85946.1"/>
    <property type="molecule type" value="Genomic_DNA"/>
</dbReference>
<organism evidence="1 2">
    <name type="scientific">Bacillus thermozeamaize</name>
    <dbReference type="NCBI Taxonomy" id="230954"/>
    <lineage>
        <taxon>Bacteria</taxon>
        <taxon>Bacillati</taxon>
        <taxon>Bacillota</taxon>
        <taxon>Bacilli</taxon>
        <taxon>Bacillales</taxon>
        <taxon>Bacillaceae</taxon>
        <taxon>Bacillus</taxon>
    </lineage>
</organism>
<sequence>MVFHRPMCCSPQSVTNQPARVYRNVYHPHFVNVIQPIEIVTRHHCCPIPRRVFVYQYRDEFVTDPRRRRFY</sequence>
<evidence type="ECO:0000313" key="1">
    <source>
        <dbReference type="EMBL" id="OUM85946.1"/>
    </source>
</evidence>
<reference evidence="2" key="1">
    <citation type="submission" date="2016-06" db="EMBL/GenBank/DDBJ databases">
        <authorList>
            <person name="Nascimento L."/>
            <person name="Pereira R.V."/>
            <person name="Martins L.F."/>
            <person name="Quaggio R.B."/>
            <person name="Silva A.M."/>
            <person name="Setubal J.C."/>
        </authorList>
    </citation>
    <scope>NUCLEOTIDE SEQUENCE [LARGE SCALE GENOMIC DNA]</scope>
</reference>
<accession>A0A1Y3PII9</accession>
<comment type="caution">
    <text evidence="1">The sequence shown here is derived from an EMBL/GenBank/DDBJ whole genome shotgun (WGS) entry which is preliminary data.</text>
</comment>
<dbReference type="AlphaFoldDB" id="A0A1Y3PII9"/>
<dbReference type="Proteomes" id="UP000196475">
    <property type="component" value="Unassembled WGS sequence"/>
</dbReference>
<name>A0A1Y3PII9_9BACI</name>
<proteinExistence type="predicted"/>
<protein>
    <recommendedName>
        <fullName evidence="3">Spore coat protein D</fullName>
    </recommendedName>
</protein>